<keyword evidence="10" id="KW-0175">Coiled coil</keyword>
<evidence type="ECO:0000256" key="8">
    <source>
        <dbReference type="ARBA" id="ARBA00023136"/>
    </source>
</evidence>
<feature type="domain" description="CyaD-like alpha-helical hairpin" evidence="11">
    <location>
        <begin position="132"/>
        <end position="326"/>
    </location>
</feature>
<evidence type="ECO:0000256" key="4">
    <source>
        <dbReference type="ARBA" id="ARBA00022475"/>
    </source>
</evidence>
<evidence type="ECO:0000256" key="9">
    <source>
        <dbReference type="RuleBase" id="RU365093"/>
    </source>
</evidence>
<name>A0A372EE81_9BURK</name>
<dbReference type="InterPro" id="IPR059040">
    <property type="entry name" value="HH_CyaD-like"/>
</dbReference>
<feature type="domain" description="AprE-like beta-barrel" evidence="12">
    <location>
        <begin position="365"/>
        <end position="454"/>
    </location>
</feature>
<gene>
    <name evidence="13" type="ORF">DY262_20130</name>
</gene>
<evidence type="ECO:0000313" key="14">
    <source>
        <dbReference type="Proteomes" id="UP000261931"/>
    </source>
</evidence>
<evidence type="ECO:0000259" key="11">
    <source>
        <dbReference type="Pfam" id="PF25988"/>
    </source>
</evidence>
<dbReference type="InterPro" id="IPR058982">
    <property type="entry name" value="Beta-barrel_AprE"/>
</dbReference>
<keyword evidence="3 9" id="KW-0813">Transport</keyword>
<proteinExistence type="inferred from homology"/>
<organism evidence="13 14">
    <name type="scientific">Hydrogenophaga borbori</name>
    <dbReference type="NCBI Taxonomy" id="2294117"/>
    <lineage>
        <taxon>Bacteria</taxon>
        <taxon>Pseudomonadati</taxon>
        <taxon>Pseudomonadota</taxon>
        <taxon>Betaproteobacteria</taxon>
        <taxon>Burkholderiales</taxon>
        <taxon>Comamonadaceae</taxon>
        <taxon>Hydrogenophaga</taxon>
    </lineage>
</organism>
<keyword evidence="7 9" id="KW-1133">Transmembrane helix</keyword>
<evidence type="ECO:0000313" key="13">
    <source>
        <dbReference type="EMBL" id="RFP76182.1"/>
    </source>
</evidence>
<dbReference type="AlphaFoldDB" id="A0A372EE81"/>
<keyword evidence="14" id="KW-1185">Reference proteome</keyword>
<evidence type="ECO:0000256" key="10">
    <source>
        <dbReference type="SAM" id="Coils"/>
    </source>
</evidence>
<comment type="similarity">
    <text evidence="2 9">Belongs to the membrane fusion protein (MFP) (TC 8.A.1) family.</text>
</comment>
<dbReference type="GO" id="GO:0009306">
    <property type="term" value="P:protein secretion"/>
    <property type="evidence" value="ECO:0007669"/>
    <property type="project" value="InterPro"/>
</dbReference>
<dbReference type="PROSITE" id="PS00543">
    <property type="entry name" value="HLYD_FAMILY"/>
    <property type="match status" value="1"/>
</dbReference>
<evidence type="ECO:0000256" key="1">
    <source>
        <dbReference type="ARBA" id="ARBA00004377"/>
    </source>
</evidence>
<dbReference type="PRINTS" id="PR01490">
    <property type="entry name" value="RTXTOXIND"/>
</dbReference>
<protein>
    <recommendedName>
        <fullName evidence="9">Membrane fusion protein (MFP) family protein</fullName>
    </recommendedName>
</protein>
<comment type="subcellular location">
    <subcellularLocation>
        <location evidence="1 9">Cell inner membrane</location>
        <topology evidence="1 9">Single-pass membrane protein</topology>
    </subcellularLocation>
</comment>
<evidence type="ECO:0000259" key="12">
    <source>
        <dbReference type="Pfam" id="PF26002"/>
    </source>
</evidence>
<keyword evidence="6 9" id="KW-0812">Transmembrane</keyword>
<evidence type="ECO:0000256" key="3">
    <source>
        <dbReference type="ARBA" id="ARBA00022448"/>
    </source>
</evidence>
<dbReference type="GO" id="GO:0005886">
    <property type="term" value="C:plasma membrane"/>
    <property type="evidence" value="ECO:0007669"/>
    <property type="project" value="UniProtKB-SubCell"/>
</dbReference>
<reference evidence="13 14" key="1">
    <citation type="submission" date="2018-08" db="EMBL/GenBank/DDBJ databases">
        <title>Hydrogenophaga sp. LA-38 isolated from sludge.</title>
        <authorList>
            <person name="Im W.-T."/>
        </authorList>
    </citation>
    <scope>NUCLEOTIDE SEQUENCE [LARGE SCALE GENOMIC DNA]</scope>
    <source>
        <strain evidence="13 14">LA-38</strain>
    </source>
</reference>
<dbReference type="EMBL" id="QVLS01000016">
    <property type="protein sequence ID" value="RFP76182.1"/>
    <property type="molecule type" value="Genomic_DNA"/>
</dbReference>
<dbReference type="Pfam" id="PF25988">
    <property type="entry name" value="HH_CyaD"/>
    <property type="match status" value="1"/>
</dbReference>
<comment type="caution">
    <text evidence="13">The sequence shown here is derived from an EMBL/GenBank/DDBJ whole genome shotgun (WGS) entry which is preliminary data.</text>
</comment>
<feature type="coiled-coil region" evidence="10">
    <location>
        <begin position="267"/>
        <end position="323"/>
    </location>
</feature>
<evidence type="ECO:0000256" key="7">
    <source>
        <dbReference type="ARBA" id="ARBA00022989"/>
    </source>
</evidence>
<evidence type="ECO:0000256" key="5">
    <source>
        <dbReference type="ARBA" id="ARBA00022519"/>
    </source>
</evidence>
<dbReference type="InterPro" id="IPR006144">
    <property type="entry name" value="Secretion_HlyD_CS"/>
</dbReference>
<dbReference type="InterPro" id="IPR050739">
    <property type="entry name" value="MFP"/>
</dbReference>
<dbReference type="InterPro" id="IPR010129">
    <property type="entry name" value="T1SS_HlyD"/>
</dbReference>
<dbReference type="Gene3D" id="2.40.30.170">
    <property type="match status" value="1"/>
</dbReference>
<evidence type="ECO:0000256" key="2">
    <source>
        <dbReference type="ARBA" id="ARBA00009477"/>
    </source>
</evidence>
<keyword evidence="5 9" id="KW-0997">Cell inner membrane</keyword>
<feature type="transmembrane region" description="Helical" evidence="9">
    <location>
        <begin position="63"/>
        <end position="81"/>
    </location>
</feature>
<dbReference type="PANTHER" id="PTHR30386">
    <property type="entry name" value="MEMBRANE FUSION SUBUNIT OF EMRAB-TOLC MULTIDRUG EFFLUX PUMP"/>
    <property type="match status" value="1"/>
</dbReference>
<dbReference type="Proteomes" id="UP000261931">
    <property type="component" value="Unassembled WGS sequence"/>
</dbReference>
<dbReference type="NCBIfam" id="TIGR01843">
    <property type="entry name" value="type_I_hlyD"/>
    <property type="match status" value="1"/>
</dbReference>
<sequence>MGMKLRLQWQALSDLLGRHRAVWRQVWAQRAALDAPPRPAHETQFLPAALALQETPLSPAPRLAMGLVVAFLLIALLWATFGRIDVVAVGQGKVVPSDRTKTVQPLEAAMVKAIHVHDGQFVRAGEVLIELDPTASMADADRLAAEHTAALLQLMRGQALLMALDGSGAPSLPPLREVDATRRQEAARLLQGQYAEYQTRRERVAADTASREAEWRATQALVRKLEQTLPIATQRAQDYRNLVAQSFVSHHGYLEQEQARIEMEADLAAQRNRLQEIASSLDEARAQQRALTAETRRTALDSIEQAQQRLDALAQERIKAEARGRLTRLTSPVDGTVQQLAVHTEGGVVTPAQSLMVVVPADQPLEVEAFFENKDIGFLRQGQVAEVKVETFQFTKYGTLHAELASVSHDAISDERRGLIYASRVRLARTSLDVDGSEVRLSPGMAVSVEVKTGQRRVIEYFLAPLLRHTDESLRER</sequence>
<keyword evidence="4 9" id="KW-1003">Cell membrane</keyword>
<accession>A0A372EE81</accession>
<evidence type="ECO:0000256" key="6">
    <source>
        <dbReference type="ARBA" id="ARBA00022692"/>
    </source>
</evidence>
<dbReference type="Pfam" id="PF26002">
    <property type="entry name" value="Beta-barrel_AprE"/>
    <property type="match status" value="1"/>
</dbReference>
<dbReference type="Gene3D" id="2.40.50.100">
    <property type="match status" value="1"/>
</dbReference>
<keyword evidence="8 9" id="KW-0472">Membrane</keyword>
<dbReference type="PANTHER" id="PTHR30386:SF27">
    <property type="entry name" value="MEMBRANE FUSION PROTEIN (MFP) FAMILY PROTEIN"/>
    <property type="match status" value="1"/>
</dbReference>